<keyword evidence="3" id="KW-1185">Reference proteome</keyword>
<feature type="region of interest" description="Disordered" evidence="1">
    <location>
        <begin position="67"/>
        <end position="97"/>
    </location>
</feature>
<dbReference type="OrthoDB" id="9846516at2"/>
<feature type="compositionally biased region" description="Polar residues" evidence="1">
    <location>
        <begin position="81"/>
        <end position="97"/>
    </location>
</feature>
<evidence type="ECO:0000313" key="2">
    <source>
        <dbReference type="EMBL" id="SDC62992.1"/>
    </source>
</evidence>
<reference evidence="2 3" key="1">
    <citation type="submission" date="2016-10" db="EMBL/GenBank/DDBJ databases">
        <authorList>
            <person name="de Groot N.N."/>
        </authorList>
    </citation>
    <scope>NUCLEOTIDE SEQUENCE [LARGE SCALE GENOMIC DNA]</scope>
    <source>
        <strain evidence="2 3">DSM 45514</strain>
    </source>
</reference>
<organism evidence="2 3">
    <name type="scientific">Melghirimyces thermohalophilus</name>
    <dbReference type="NCBI Taxonomy" id="1236220"/>
    <lineage>
        <taxon>Bacteria</taxon>
        <taxon>Bacillati</taxon>
        <taxon>Bacillota</taxon>
        <taxon>Bacilli</taxon>
        <taxon>Bacillales</taxon>
        <taxon>Thermoactinomycetaceae</taxon>
        <taxon>Melghirimyces</taxon>
    </lineage>
</organism>
<sequence>MDFSQTDRETIILGLQSREERIVYMMEQLLDQIINENKTSRVEKHINKIYDGWRMLQETRQLRERIQRTLSDGKPPKESKTNNVHSLKNDDSVSYSR</sequence>
<accession>A0A1G6N568</accession>
<gene>
    <name evidence="2" type="ORF">SAMN04488112_1123</name>
</gene>
<proteinExistence type="predicted"/>
<name>A0A1G6N568_9BACL</name>
<evidence type="ECO:0000313" key="3">
    <source>
        <dbReference type="Proteomes" id="UP000199387"/>
    </source>
</evidence>
<dbReference type="RefSeq" id="WP_091570341.1">
    <property type="nucleotide sequence ID" value="NZ_FMZA01000012.1"/>
</dbReference>
<dbReference type="Proteomes" id="UP000199387">
    <property type="component" value="Unassembled WGS sequence"/>
</dbReference>
<evidence type="ECO:0000256" key="1">
    <source>
        <dbReference type="SAM" id="MobiDB-lite"/>
    </source>
</evidence>
<dbReference type="EMBL" id="FMZA01000012">
    <property type="protein sequence ID" value="SDC62992.1"/>
    <property type="molecule type" value="Genomic_DNA"/>
</dbReference>
<dbReference type="AlphaFoldDB" id="A0A1G6N568"/>
<protein>
    <submittedName>
        <fullName evidence="2">Uncharacterized protein</fullName>
    </submittedName>
</protein>